<dbReference type="EMBL" id="FCNW02000061">
    <property type="protein sequence ID" value="SAL64288.1"/>
    <property type="molecule type" value="Genomic_DNA"/>
</dbReference>
<evidence type="ECO:0000313" key="4">
    <source>
        <dbReference type="Proteomes" id="UP000054977"/>
    </source>
</evidence>
<reference evidence="3" key="1">
    <citation type="submission" date="2016-01" db="EMBL/GenBank/DDBJ databases">
        <authorList>
            <person name="Peeters C."/>
        </authorList>
    </citation>
    <scope>NUCLEOTIDE SEQUENCE [LARGE SCALE GENOMIC DNA]</scope>
    <source>
        <strain evidence="3">LMG 22934</strain>
    </source>
</reference>
<keyword evidence="4" id="KW-1185">Reference proteome</keyword>
<evidence type="ECO:0000256" key="1">
    <source>
        <dbReference type="SAM" id="MobiDB-lite"/>
    </source>
</evidence>
<sequence>MGFVLSAVIFLTSTGCLVNAALAPTPPEAIVPASTPGSSEGPTTVPQIRPEFSTKAPPPQQFKSHEGADP</sequence>
<keyword evidence="2" id="KW-0732">Signal</keyword>
<feature type="region of interest" description="Disordered" evidence="1">
    <location>
        <begin position="31"/>
        <end position="70"/>
    </location>
</feature>
<accession>A0A158J627</accession>
<evidence type="ECO:0000313" key="3">
    <source>
        <dbReference type="EMBL" id="SAL64288.1"/>
    </source>
</evidence>
<evidence type="ECO:0008006" key="5">
    <source>
        <dbReference type="Google" id="ProtNLM"/>
    </source>
</evidence>
<name>A0A158J627_9BURK</name>
<dbReference type="Proteomes" id="UP000054977">
    <property type="component" value="Unassembled WGS sequence"/>
</dbReference>
<evidence type="ECO:0000256" key="2">
    <source>
        <dbReference type="SAM" id="SignalP"/>
    </source>
</evidence>
<comment type="caution">
    <text evidence="3">The sequence shown here is derived from an EMBL/GenBank/DDBJ whole genome shotgun (WGS) entry which is preliminary data.</text>
</comment>
<dbReference type="AlphaFoldDB" id="A0A158J627"/>
<feature type="signal peptide" evidence="2">
    <location>
        <begin position="1"/>
        <end position="20"/>
    </location>
</feature>
<protein>
    <recommendedName>
        <fullName evidence="5">Lipoprotein</fullName>
    </recommendedName>
</protein>
<gene>
    <name evidence="3" type="ORF">AWB65_06020</name>
</gene>
<feature type="compositionally biased region" description="Polar residues" evidence="1">
    <location>
        <begin position="35"/>
        <end position="46"/>
    </location>
</feature>
<proteinExistence type="predicted"/>
<feature type="chain" id="PRO_5011113679" description="Lipoprotein" evidence="2">
    <location>
        <begin position="21"/>
        <end position="70"/>
    </location>
</feature>
<organism evidence="3 4">
    <name type="scientific">Caballeronia humi</name>
    <dbReference type="NCBI Taxonomy" id="326474"/>
    <lineage>
        <taxon>Bacteria</taxon>
        <taxon>Pseudomonadati</taxon>
        <taxon>Pseudomonadota</taxon>
        <taxon>Betaproteobacteria</taxon>
        <taxon>Burkholderiales</taxon>
        <taxon>Burkholderiaceae</taxon>
        <taxon>Caballeronia</taxon>
    </lineage>
</organism>